<keyword evidence="2" id="KW-0472">Membrane</keyword>
<keyword evidence="4" id="KW-1185">Reference proteome</keyword>
<keyword evidence="2" id="KW-0812">Transmembrane</keyword>
<proteinExistence type="predicted"/>
<comment type="caution">
    <text evidence="3">The sequence shown here is derived from an EMBL/GenBank/DDBJ whole genome shotgun (WGS) entry which is preliminary data.</text>
</comment>
<dbReference type="OrthoDB" id="10328458at2759"/>
<feature type="non-terminal residue" evidence="3">
    <location>
        <position position="193"/>
    </location>
</feature>
<evidence type="ECO:0000256" key="1">
    <source>
        <dbReference type="SAM" id="Coils"/>
    </source>
</evidence>
<evidence type="ECO:0000256" key="2">
    <source>
        <dbReference type="SAM" id="Phobius"/>
    </source>
</evidence>
<dbReference type="EMBL" id="CAJVPK010000231">
    <property type="protein sequence ID" value="CAG8479608.1"/>
    <property type="molecule type" value="Genomic_DNA"/>
</dbReference>
<evidence type="ECO:0000313" key="3">
    <source>
        <dbReference type="EMBL" id="CAG8479608.1"/>
    </source>
</evidence>
<feature type="transmembrane region" description="Helical" evidence="2">
    <location>
        <begin position="101"/>
        <end position="118"/>
    </location>
</feature>
<keyword evidence="2" id="KW-1133">Transmembrane helix</keyword>
<protein>
    <submittedName>
        <fullName evidence="3">7744_t:CDS:1</fullName>
    </submittedName>
</protein>
<gene>
    <name evidence="3" type="ORF">DEBURN_LOCUS3587</name>
</gene>
<organism evidence="3 4">
    <name type="scientific">Diversispora eburnea</name>
    <dbReference type="NCBI Taxonomy" id="1213867"/>
    <lineage>
        <taxon>Eukaryota</taxon>
        <taxon>Fungi</taxon>
        <taxon>Fungi incertae sedis</taxon>
        <taxon>Mucoromycota</taxon>
        <taxon>Glomeromycotina</taxon>
        <taxon>Glomeromycetes</taxon>
        <taxon>Diversisporales</taxon>
        <taxon>Diversisporaceae</taxon>
        <taxon>Diversispora</taxon>
    </lineage>
</organism>
<dbReference type="AlphaFoldDB" id="A0A9N8Z6H8"/>
<dbReference type="Proteomes" id="UP000789706">
    <property type="component" value="Unassembled WGS sequence"/>
</dbReference>
<name>A0A9N8Z6H8_9GLOM</name>
<keyword evidence="1" id="KW-0175">Coiled coil</keyword>
<feature type="coiled-coil region" evidence="1">
    <location>
        <begin position="133"/>
        <end position="160"/>
    </location>
</feature>
<accession>A0A9N8Z6H8</accession>
<reference evidence="3" key="1">
    <citation type="submission" date="2021-06" db="EMBL/GenBank/DDBJ databases">
        <authorList>
            <person name="Kallberg Y."/>
            <person name="Tangrot J."/>
            <person name="Rosling A."/>
        </authorList>
    </citation>
    <scope>NUCLEOTIDE SEQUENCE</scope>
    <source>
        <strain evidence="3">AZ414A</strain>
    </source>
</reference>
<evidence type="ECO:0000313" key="4">
    <source>
        <dbReference type="Proteomes" id="UP000789706"/>
    </source>
</evidence>
<sequence>SSSTATINDFDDETRKSNFQELRNKIRSDPIFREFLASDKKYFTEYFGNLDYWITELLINFNESKYDKYEKAIKEPLKLISILLTKCDQEIKTHQIRYSKFTYTGAGLAMGLVLSYVVKYKSNRNLKSTLETQESIKIALKILEGELKNWERNGLNYKQKGDNNEKVEFFTYVKKQLNELNEDFNTIEEKDIL</sequence>